<keyword evidence="1" id="KW-0560">Oxidoreductase</keyword>
<dbReference type="Gene3D" id="3.40.50.720">
    <property type="entry name" value="NAD(P)-binding Rossmann-like Domain"/>
    <property type="match status" value="1"/>
</dbReference>
<dbReference type="Pfam" id="PF16884">
    <property type="entry name" value="ADH_N_2"/>
    <property type="match status" value="1"/>
</dbReference>
<dbReference type="PANTHER" id="PTHR43205">
    <property type="entry name" value="PROSTAGLANDIN REDUCTASE"/>
    <property type="match status" value="1"/>
</dbReference>
<keyword evidence="4" id="KW-1185">Reference proteome</keyword>
<dbReference type="SUPFAM" id="SSF51735">
    <property type="entry name" value="NAD(P)-binding Rossmann-fold domains"/>
    <property type="match status" value="1"/>
</dbReference>
<evidence type="ECO:0000313" key="3">
    <source>
        <dbReference type="EMBL" id="RNG34928.1"/>
    </source>
</evidence>
<dbReference type="InterPro" id="IPR020843">
    <property type="entry name" value="ER"/>
</dbReference>
<dbReference type="PANTHER" id="PTHR43205:SF7">
    <property type="entry name" value="PROSTAGLANDIN REDUCTASE 1"/>
    <property type="match status" value="1"/>
</dbReference>
<dbReference type="InterPro" id="IPR011032">
    <property type="entry name" value="GroES-like_sf"/>
</dbReference>
<dbReference type="InterPro" id="IPR036291">
    <property type="entry name" value="NAD(P)-bd_dom_sf"/>
</dbReference>
<evidence type="ECO:0000256" key="1">
    <source>
        <dbReference type="ARBA" id="ARBA00023002"/>
    </source>
</evidence>
<dbReference type="EMBL" id="RIBZ01000063">
    <property type="protein sequence ID" value="RNG34928.1"/>
    <property type="molecule type" value="Genomic_DNA"/>
</dbReference>
<organism evidence="3 4">
    <name type="scientific">Streptomyces botrytidirepellens</name>
    <dbReference type="NCBI Taxonomy" id="2486417"/>
    <lineage>
        <taxon>Bacteria</taxon>
        <taxon>Bacillati</taxon>
        <taxon>Actinomycetota</taxon>
        <taxon>Actinomycetes</taxon>
        <taxon>Kitasatosporales</taxon>
        <taxon>Streptomycetaceae</taxon>
        <taxon>Streptomyces</taxon>
    </lineage>
</organism>
<dbReference type="CDD" id="cd05288">
    <property type="entry name" value="PGDH"/>
    <property type="match status" value="1"/>
</dbReference>
<dbReference type="Pfam" id="PF00107">
    <property type="entry name" value="ADH_zinc_N"/>
    <property type="match status" value="1"/>
</dbReference>
<dbReference type="SMART" id="SM00829">
    <property type="entry name" value="PKS_ER"/>
    <property type="match status" value="1"/>
</dbReference>
<dbReference type="AlphaFoldDB" id="A0A3M8WXK2"/>
<evidence type="ECO:0000259" key="2">
    <source>
        <dbReference type="SMART" id="SM00829"/>
    </source>
</evidence>
<gene>
    <name evidence="3" type="ORF">EEJ42_04400</name>
</gene>
<comment type="caution">
    <text evidence="3">The sequence shown here is derived from an EMBL/GenBank/DDBJ whole genome shotgun (WGS) entry which is preliminary data.</text>
</comment>
<proteinExistence type="predicted"/>
<sequence>MAESGPVPVPVPSTHREVRLAARPEGRLRPDRFEVTEVPVPVPRRGQVLVRNRLTRVGAVTRTLMEDADAVLPMSPYERGRALWAPALGEVVTAPGTRLDPGDLVRHQLGWREYAVIEADDAGRVDPALWPDPAACLSQGFAGWLAVVRAAEVRPGETVFVTGAAGGAGSIAGQFARVRGAGRVIGSTGSRRKADYLLGTLGFDAAVVRGEAPIEEQLRAAAPEGIDVLVDTVGGEQLRAALALARRGARCIVIGALSAQAGGGTTAEVPVDTLALFSRGITLRGLTTADHRDAAPRWEEQFSRGLRAGVLTFPHTRLRGIERAPRALGELLDGHHIGTVLLES</sequence>
<dbReference type="RefSeq" id="WP_123098690.1">
    <property type="nucleotide sequence ID" value="NZ_RIBZ01000063.1"/>
</dbReference>
<dbReference type="GO" id="GO:0016628">
    <property type="term" value="F:oxidoreductase activity, acting on the CH-CH group of donors, NAD or NADP as acceptor"/>
    <property type="evidence" value="ECO:0007669"/>
    <property type="project" value="InterPro"/>
</dbReference>
<dbReference type="InterPro" id="IPR041694">
    <property type="entry name" value="ADH_N_2"/>
</dbReference>
<dbReference type="Gene3D" id="3.90.180.10">
    <property type="entry name" value="Medium-chain alcohol dehydrogenases, catalytic domain"/>
    <property type="match status" value="1"/>
</dbReference>
<dbReference type="InterPro" id="IPR045010">
    <property type="entry name" value="MDR_fam"/>
</dbReference>
<dbReference type="SUPFAM" id="SSF50129">
    <property type="entry name" value="GroES-like"/>
    <property type="match status" value="1"/>
</dbReference>
<protein>
    <submittedName>
        <fullName evidence="3">NADP-dependent oxidoreductase</fullName>
    </submittedName>
</protein>
<feature type="domain" description="Enoyl reductase (ER)" evidence="2">
    <location>
        <begin position="26"/>
        <end position="342"/>
    </location>
</feature>
<dbReference type="Proteomes" id="UP000275401">
    <property type="component" value="Unassembled WGS sequence"/>
</dbReference>
<reference evidence="3 4" key="1">
    <citation type="submission" date="2018-11" db="EMBL/GenBank/DDBJ databases">
        <title>The Potential of Streptomyces as Biocontrol Agents against the Tomato grey mould, Botrytis cinerea (Gray mold) Frontiers in Microbiology.</title>
        <authorList>
            <person name="Li D."/>
        </authorList>
    </citation>
    <scope>NUCLEOTIDE SEQUENCE [LARGE SCALE GENOMIC DNA]</scope>
    <source>
        <strain evidence="3 4">NEAU-LD23</strain>
    </source>
</reference>
<dbReference type="InterPro" id="IPR013149">
    <property type="entry name" value="ADH-like_C"/>
</dbReference>
<name>A0A3M8WXK2_9ACTN</name>
<accession>A0A3M8WXK2</accession>
<evidence type="ECO:0000313" key="4">
    <source>
        <dbReference type="Proteomes" id="UP000275401"/>
    </source>
</evidence>